<accession>A0A0M3I4B7</accession>
<name>A0A0M3I4B7_ASCLU</name>
<protein>
    <submittedName>
        <fullName evidence="2">DUF5683 domain-containing protein</fullName>
    </submittedName>
</protein>
<organism evidence="1 2">
    <name type="scientific">Ascaris lumbricoides</name>
    <name type="common">Giant roundworm</name>
    <dbReference type="NCBI Taxonomy" id="6252"/>
    <lineage>
        <taxon>Eukaryota</taxon>
        <taxon>Metazoa</taxon>
        <taxon>Ecdysozoa</taxon>
        <taxon>Nematoda</taxon>
        <taxon>Chromadorea</taxon>
        <taxon>Rhabditida</taxon>
        <taxon>Spirurina</taxon>
        <taxon>Ascaridomorpha</taxon>
        <taxon>Ascaridoidea</taxon>
        <taxon>Ascarididae</taxon>
        <taxon>Ascaris</taxon>
    </lineage>
</organism>
<dbReference type="WBParaSite" id="ALUE_0001160201-mRNA-1">
    <property type="protein sequence ID" value="ALUE_0001160201-mRNA-1"/>
    <property type="gene ID" value="ALUE_0001160201"/>
</dbReference>
<evidence type="ECO:0000313" key="2">
    <source>
        <dbReference type="WBParaSite" id="ALUE_0001160201-mRNA-1"/>
    </source>
</evidence>
<proteinExistence type="predicted"/>
<dbReference type="Proteomes" id="UP000036681">
    <property type="component" value="Unplaced"/>
</dbReference>
<keyword evidence="1" id="KW-1185">Reference proteome</keyword>
<sequence>METLKLQQERRNTSLERAYEDAAKYVRELGAASKRMGGVMHTEGQRWALFYWKARYAYISELIATSTAEFNGQLFEPKQILMTTPSSDGTQRPYSTTRYGNEFFEAQSRGTSAGTCAEWFLWVFVGLQWNKTTKCIFGHVFTSSFCFATTGAEIIRGARLLMVENGAWAHFVGGRNGLEASNNSKANVRSGPYGYGK</sequence>
<evidence type="ECO:0000313" key="1">
    <source>
        <dbReference type="Proteomes" id="UP000036681"/>
    </source>
</evidence>
<reference evidence="2" key="1">
    <citation type="submission" date="2017-02" db="UniProtKB">
        <authorList>
            <consortium name="WormBaseParasite"/>
        </authorList>
    </citation>
    <scope>IDENTIFICATION</scope>
</reference>
<dbReference type="AlphaFoldDB" id="A0A0M3I4B7"/>